<dbReference type="PANTHER" id="PTHR10283">
    <property type="entry name" value="SOLUTE CARRIER FAMILY 13 MEMBER"/>
    <property type="match status" value="1"/>
</dbReference>
<feature type="transmembrane region" description="Helical" evidence="6">
    <location>
        <begin position="331"/>
        <end position="350"/>
    </location>
</feature>
<evidence type="ECO:0000256" key="3">
    <source>
        <dbReference type="ARBA" id="ARBA00022989"/>
    </source>
</evidence>
<dbReference type="RefSeq" id="WP_342950287.1">
    <property type="nucleotide sequence ID" value="NZ_JAYMRV010000021.1"/>
</dbReference>
<proteinExistence type="predicted"/>
<accession>A0ABU9S4F5</accession>
<feature type="transmembrane region" description="Helical" evidence="6">
    <location>
        <begin position="216"/>
        <end position="237"/>
    </location>
</feature>
<feature type="transmembrane region" description="Helical" evidence="6">
    <location>
        <begin position="391"/>
        <end position="410"/>
    </location>
</feature>
<evidence type="ECO:0000313" key="8">
    <source>
        <dbReference type="Proteomes" id="UP001489897"/>
    </source>
</evidence>
<feature type="transmembrane region" description="Helical" evidence="6">
    <location>
        <begin position="457"/>
        <end position="478"/>
    </location>
</feature>
<feature type="compositionally biased region" description="Basic and acidic residues" evidence="5">
    <location>
        <begin position="15"/>
        <end position="25"/>
    </location>
</feature>
<comment type="caution">
    <text evidence="7">The sequence shown here is derived from an EMBL/GenBank/DDBJ whole genome shotgun (WGS) entry which is preliminary data.</text>
</comment>
<keyword evidence="8" id="KW-1185">Reference proteome</keyword>
<dbReference type="NCBIfam" id="TIGR00785">
    <property type="entry name" value="dass"/>
    <property type="match status" value="1"/>
</dbReference>
<feature type="transmembrane region" description="Helical" evidence="6">
    <location>
        <begin position="124"/>
        <end position="142"/>
    </location>
</feature>
<feature type="transmembrane region" description="Helical" evidence="6">
    <location>
        <begin position="417"/>
        <end position="437"/>
    </location>
</feature>
<keyword evidence="4 6" id="KW-0472">Membrane</keyword>
<reference evidence="7 8" key="1">
    <citation type="submission" date="2024-01" db="EMBL/GenBank/DDBJ databases">
        <title>The diversity of rhizobia nodulating Mimosa spp. in eleven states of Brazil covering several biomes is determined by host plant, location, and edaphic factors.</title>
        <authorList>
            <person name="Rouws L."/>
            <person name="Barauna A."/>
            <person name="Beukes C."/>
            <person name="De Faria S.M."/>
            <person name="Gross E."/>
            <person name="Dos Reis Junior F.B."/>
            <person name="Simon M."/>
            <person name="Maluk M."/>
            <person name="Odee D.W."/>
            <person name="Kenicer G."/>
            <person name="Young J.P.W."/>
            <person name="Reis V.M."/>
            <person name="Zilli J."/>
            <person name="James E.K."/>
        </authorList>
    </citation>
    <scope>NUCLEOTIDE SEQUENCE [LARGE SCALE GENOMIC DNA]</scope>
    <source>
        <strain evidence="7 8">JPY167</strain>
    </source>
</reference>
<dbReference type="Pfam" id="PF00939">
    <property type="entry name" value="Na_sulph_symp"/>
    <property type="match status" value="1"/>
</dbReference>
<feature type="transmembrane region" description="Helical" evidence="6">
    <location>
        <begin position="485"/>
        <end position="506"/>
    </location>
</feature>
<feature type="transmembrane region" description="Helical" evidence="6">
    <location>
        <begin position="48"/>
        <end position="66"/>
    </location>
</feature>
<keyword evidence="2 6" id="KW-0812">Transmembrane</keyword>
<dbReference type="EMBL" id="JAYMRV010000021">
    <property type="protein sequence ID" value="MEM5426726.1"/>
    <property type="molecule type" value="Genomic_DNA"/>
</dbReference>
<sequence>MTVTDEILNAPPLERPPHDGAAHHPRETVPAAAHGHAGPRSGAALLRARLGFVTAWFAFIALAWLMPTPTGLDANGQATLAVVAWVAIVWVTEAIPVGVSGILIPMLLVLSHASPGFPKAASGFAAPVVFLCLAAFLFSAIMQASGLDRRIALALLERLKVRTANGVIWAMFAVNFVMSMVVPAANARSAALLPVTNGIVQLFGDSPREHAAKKAIVIQSLVYGAMISGMCILTAHLPNMVVSGLLEKQLGVHISYFTWFKLQWPYLGMFAITQCWVQYYFRSRAVQIPGGRAAIATMRRALPPASRNDWLVLVLFAGVAVLWATEPLHHLSSEIVALIALAVLFAPGVLRFGWAEVEQRTIWGTLFLLAGALSLSSAISSSGLAQWAADHIYLVAHGHGWWLAIGIVMAGTHIIRLGMLSNVAAVTMIAPIALALAPRLGLHPVAFTMLVSDTDSFAYLLPTQITAGVIAYSSGAFTTADYARVGVISVLIAILYGLCVIAPWYAFMGVPVWDASAAWPFAH</sequence>
<evidence type="ECO:0000256" key="5">
    <source>
        <dbReference type="SAM" id="MobiDB-lite"/>
    </source>
</evidence>
<evidence type="ECO:0000256" key="4">
    <source>
        <dbReference type="ARBA" id="ARBA00023136"/>
    </source>
</evidence>
<keyword evidence="3 6" id="KW-1133">Transmembrane helix</keyword>
<evidence type="ECO:0000313" key="7">
    <source>
        <dbReference type="EMBL" id="MEM5426726.1"/>
    </source>
</evidence>
<feature type="transmembrane region" description="Helical" evidence="6">
    <location>
        <begin position="308"/>
        <end position="325"/>
    </location>
</feature>
<gene>
    <name evidence="7" type="ORF">VSR73_37975</name>
</gene>
<evidence type="ECO:0000256" key="2">
    <source>
        <dbReference type="ARBA" id="ARBA00022692"/>
    </source>
</evidence>
<feature type="transmembrane region" description="Helical" evidence="6">
    <location>
        <begin position="362"/>
        <end position="385"/>
    </location>
</feature>
<dbReference type="PANTHER" id="PTHR10283:SF82">
    <property type="entry name" value="SOLUTE CARRIER FAMILY 13 MEMBER 2"/>
    <property type="match status" value="1"/>
</dbReference>
<dbReference type="InterPro" id="IPR001898">
    <property type="entry name" value="SLC13A/DASS"/>
</dbReference>
<protein>
    <submittedName>
        <fullName evidence="7">DASS family sodium-coupled anion symporter</fullName>
    </submittedName>
</protein>
<comment type="subcellular location">
    <subcellularLocation>
        <location evidence="1">Membrane</location>
        <topology evidence="1">Multi-pass membrane protein</topology>
    </subcellularLocation>
</comment>
<name>A0ABU9S4F5_9BURK</name>
<feature type="transmembrane region" description="Helical" evidence="6">
    <location>
        <begin position="163"/>
        <end position="181"/>
    </location>
</feature>
<dbReference type="Proteomes" id="UP001489897">
    <property type="component" value="Unassembled WGS sequence"/>
</dbReference>
<evidence type="ECO:0000256" key="6">
    <source>
        <dbReference type="SAM" id="Phobius"/>
    </source>
</evidence>
<evidence type="ECO:0000256" key="1">
    <source>
        <dbReference type="ARBA" id="ARBA00004141"/>
    </source>
</evidence>
<feature type="region of interest" description="Disordered" evidence="5">
    <location>
        <begin position="1"/>
        <end position="25"/>
    </location>
</feature>
<feature type="transmembrane region" description="Helical" evidence="6">
    <location>
        <begin position="78"/>
        <end position="104"/>
    </location>
</feature>
<organism evidence="7 8">
    <name type="scientific">Paraburkholderia ferrariae</name>
    <dbReference type="NCBI Taxonomy" id="386056"/>
    <lineage>
        <taxon>Bacteria</taxon>
        <taxon>Pseudomonadati</taxon>
        <taxon>Pseudomonadota</taxon>
        <taxon>Betaproteobacteria</taxon>
        <taxon>Burkholderiales</taxon>
        <taxon>Burkholderiaceae</taxon>
        <taxon>Paraburkholderia</taxon>
    </lineage>
</organism>